<proteinExistence type="predicted"/>
<organism evidence="1">
    <name type="scientific">bioreactor metagenome</name>
    <dbReference type="NCBI Taxonomy" id="1076179"/>
    <lineage>
        <taxon>unclassified sequences</taxon>
        <taxon>metagenomes</taxon>
        <taxon>ecological metagenomes</taxon>
    </lineage>
</organism>
<sequence length="84" mass="9179">MQSQGGCCVSDKECQPIGHDRYVKAQQTIQTSATILVDGNRTTSRIRMEFEIGRADACAVEHVDTVQVGKGVQTVDLDRGTDPR</sequence>
<dbReference type="EMBL" id="VSSQ01107479">
    <property type="protein sequence ID" value="MPN46640.1"/>
    <property type="molecule type" value="Genomic_DNA"/>
</dbReference>
<reference evidence="1" key="1">
    <citation type="submission" date="2019-08" db="EMBL/GenBank/DDBJ databases">
        <authorList>
            <person name="Kucharzyk K."/>
            <person name="Murdoch R.W."/>
            <person name="Higgins S."/>
            <person name="Loffler F."/>
        </authorList>
    </citation>
    <scope>NUCLEOTIDE SEQUENCE</scope>
</reference>
<accession>A0A645I6B0</accession>
<name>A0A645I6B0_9ZZZZ</name>
<comment type="caution">
    <text evidence="1">The sequence shown here is derived from an EMBL/GenBank/DDBJ whole genome shotgun (WGS) entry which is preliminary data.</text>
</comment>
<protein>
    <submittedName>
        <fullName evidence="1">Uncharacterized protein</fullName>
    </submittedName>
</protein>
<dbReference type="AlphaFoldDB" id="A0A645I6B0"/>
<gene>
    <name evidence="1" type="ORF">SDC9_194231</name>
</gene>
<evidence type="ECO:0000313" key="1">
    <source>
        <dbReference type="EMBL" id="MPN46640.1"/>
    </source>
</evidence>